<name>A0A1B1Y8Q8_9FLAO</name>
<dbReference type="PROSITE" id="PS51257">
    <property type="entry name" value="PROKAR_LIPOPROTEIN"/>
    <property type="match status" value="1"/>
</dbReference>
<dbReference type="PROSITE" id="PS51123">
    <property type="entry name" value="OMPA_2"/>
    <property type="match status" value="1"/>
</dbReference>
<evidence type="ECO:0000313" key="4">
    <source>
        <dbReference type="EMBL" id="ANW97157.1"/>
    </source>
</evidence>
<evidence type="ECO:0000259" key="3">
    <source>
        <dbReference type="PROSITE" id="PS51123"/>
    </source>
</evidence>
<dbReference type="InterPro" id="IPR006665">
    <property type="entry name" value="OmpA-like"/>
</dbReference>
<dbReference type="SUPFAM" id="SSF103088">
    <property type="entry name" value="OmpA-like"/>
    <property type="match status" value="1"/>
</dbReference>
<dbReference type="InterPro" id="IPR036737">
    <property type="entry name" value="OmpA-like_sf"/>
</dbReference>
<dbReference type="PANTHER" id="PTHR30329">
    <property type="entry name" value="STATOR ELEMENT OF FLAGELLAR MOTOR COMPLEX"/>
    <property type="match status" value="1"/>
</dbReference>
<proteinExistence type="predicted"/>
<evidence type="ECO:0000256" key="1">
    <source>
        <dbReference type="PROSITE-ProRule" id="PRU00473"/>
    </source>
</evidence>
<keyword evidence="5" id="KW-1185">Reference proteome</keyword>
<sequence length="316" mass="34989">MKKIIFSIFIASLLTGCVTKQRFTELSDRYDELADTNADLIAQNDKLIKEEIDLKKELRDLQDLKLYYTNQSKILNKEIDATLKKYGKLQEAYDALASNSSYAISSKAQENQKLLNDLGNKETALFEKEANLAKLTAALDARSKRIQDLEALIASKEAAMQQLKSAISNALKGFEGKGLTVEQRDGKVYVSMENKLLFGSGQWAVGANGKTAVVELARVLVQNPTIDVLIEGHTDDDPYRSGGVIQDNWDLSAKRATAIVRILQDNNVSPKQITAAGHGEYMPVASNETPEGKAKNRRIEIILSPNLDEVTKLLNE</sequence>
<dbReference type="KEGG" id="wfu:AXE80_13060"/>
<feature type="coiled-coil region" evidence="2">
    <location>
        <begin position="132"/>
        <end position="169"/>
    </location>
</feature>
<keyword evidence="1" id="KW-0472">Membrane</keyword>
<feature type="domain" description="OmpA-like" evidence="3">
    <location>
        <begin position="185"/>
        <end position="307"/>
    </location>
</feature>
<dbReference type="OrthoDB" id="9815217at2"/>
<dbReference type="Gene3D" id="3.30.1330.60">
    <property type="entry name" value="OmpA-like domain"/>
    <property type="match status" value="1"/>
</dbReference>
<dbReference type="InterPro" id="IPR050330">
    <property type="entry name" value="Bact_OuterMem_StrucFunc"/>
</dbReference>
<gene>
    <name evidence="4" type="ORF">AXE80_13060</name>
</gene>
<accession>A0A1B1Y8Q8</accession>
<dbReference type="Pfam" id="PF00691">
    <property type="entry name" value="OmpA"/>
    <property type="match status" value="1"/>
</dbReference>
<keyword evidence="2" id="KW-0175">Coiled coil</keyword>
<dbReference type="RefSeq" id="WP_068828088.1">
    <property type="nucleotide sequence ID" value="NZ_CP014224.1"/>
</dbReference>
<organism evidence="4 5">
    <name type="scientific">Wenyingzhuangia fucanilytica</name>
    <dbReference type="NCBI Taxonomy" id="1790137"/>
    <lineage>
        <taxon>Bacteria</taxon>
        <taxon>Pseudomonadati</taxon>
        <taxon>Bacteroidota</taxon>
        <taxon>Flavobacteriia</taxon>
        <taxon>Flavobacteriales</taxon>
        <taxon>Flavobacteriaceae</taxon>
        <taxon>Wenyingzhuangia</taxon>
    </lineage>
</organism>
<dbReference type="CDD" id="cd07185">
    <property type="entry name" value="OmpA_C-like"/>
    <property type="match status" value="1"/>
</dbReference>
<reference evidence="4 5" key="1">
    <citation type="submission" date="2016-02" db="EMBL/GenBank/DDBJ databases">
        <authorList>
            <person name="Wen L."/>
            <person name="He K."/>
            <person name="Yang H."/>
        </authorList>
    </citation>
    <scope>NUCLEOTIDE SEQUENCE [LARGE SCALE GENOMIC DNA]</scope>
    <source>
        <strain evidence="4 5">CZ1127</strain>
    </source>
</reference>
<feature type="coiled-coil region" evidence="2">
    <location>
        <begin position="30"/>
        <end position="64"/>
    </location>
</feature>
<dbReference type="Proteomes" id="UP000092967">
    <property type="component" value="Chromosome"/>
</dbReference>
<dbReference type="STRING" id="1790137.AXE80_13060"/>
<dbReference type="PANTHER" id="PTHR30329:SF21">
    <property type="entry name" value="LIPOPROTEIN YIAD-RELATED"/>
    <property type="match status" value="1"/>
</dbReference>
<evidence type="ECO:0000313" key="5">
    <source>
        <dbReference type="Proteomes" id="UP000092967"/>
    </source>
</evidence>
<dbReference type="AlphaFoldDB" id="A0A1B1Y8Q8"/>
<dbReference type="EMBL" id="CP014224">
    <property type="protein sequence ID" value="ANW97157.1"/>
    <property type="molecule type" value="Genomic_DNA"/>
</dbReference>
<protein>
    <submittedName>
        <fullName evidence="4">Cell envelope biogenesis protein OmpA</fullName>
    </submittedName>
</protein>
<evidence type="ECO:0000256" key="2">
    <source>
        <dbReference type="SAM" id="Coils"/>
    </source>
</evidence>
<dbReference type="GO" id="GO:0016020">
    <property type="term" value="C:membrane"/>
    <property type="evidence" value="ECO:0007669"/>
    <property type="project" value="UniProtKB-UniRule"/>
</dbReference>